<evidence type="ECO:0000313" key="2">
    <source>
        <dbReference type="EMBL" id="MBM6661137.1"/>
    </source>
</evidence>
<evidence type="ECO:0000256" key="1">
    <source>
        <dbReference type="SAM" id="Phobius"/>
    </source>
</evidence>
<gene>
    <name evidence="2" type="ORF">H6B30_05105</name>
</gene>
<dbReference type="AlphaFoldDB" id="A0A939B4J8"/>
<evidence type="ECO:0000313" key="3">
    <source>
        <dbReference type="Proteomes" id="UP000764045"/>
    </source>
</evidence>
<dbReference type="RefSeq" id="WP_205108562.1">
    <property type="nucleotide sequence ID" value="NZ_JACJJL010000006.1"/>
</dbReference>
<dbReference type="Pfam" id="PF14899">
    <property type="entry name" value="DUF4492"/>
    <property type="match status" value="1"/>
</dbReference>
<reference evidence="2 3" key="1">
    <citation type="journal article" date="2021" name="Sci. Rep.">
        <title>The distribution of antibiotic resistance genes in chicken gut microbiota commensals.</title>
        <authorList>
            <person name="Juricova H."/>
            <person name="Matiasovicova J."/>
            <person name="Kubasova T."/>
            <person name="Cejkova D."/>
            <person name="Rychlik I."/>
        </authorList>
    </citation>
    <scope>NUCLEOTIDE SEQUENCE [LARGE SCALE GENOMIC DNA]</scope>
    <source>
        <strain evidence="2 3">An819</strain>
    </source>
</reference>
<name>A0A939B4J8_9BACT</name>
<keyword evidence="1" id="KW-0812">Transmembrane</keyword>
<organism evidence="2 3">
    <name type="scientific">Marseilla massiliensis</name>
    <dbReference type="NCBI Taxonomy" id="1841864"/>
    <lineage>
        <taxon>Bacteria</taxon>
        <taxon>Pseudomonadati</taxon>
        <taxon>Bacteroidota</taxon>
        <taxon>Bacteroidia</taxon>
        <taxon>Bacteroidales</taxon>
        <taxon>Prevotellaceae</taxon>
        <taxon>Marseilla</taxon>
    </lineage>
</organism>
<comment type="caution">
    <text evidence="2">The sequence shown here is derived from an EMBL/GenBank/DDBJ whole genome shotgun (WGS) entry which is preliminary data.</text>
</comment>
<dbReference type="Proteomes" id="UP000764045">
    <property type="component" value="Unassembled WGS sequence"/>
</dbReference>
<protein>
    <submittedName>
        <fullName evidence="2">DUF4492 domain-containing protein</fullName>
    </submittedName>
</protein>
<dbReference type="InterPro" id="IPR027853">
    <property type="entry name" value="DUF4492"/>
</dbReference>
<accession>A0A939B4J8</accession>
<keyword evidence="1" id="KW-1133">Transmembrane helix</keyword>
<dbReference type="EMBL" id="JACJJL010000006">
    <property type="protein sequence ID" value="MBM6661137.1"/>
    <property type="molecule type" value="Genomic_DNA"/>
</dbReference>
<keyword evidence="3" id="KW-1185">Reference proteome</keyword>
<keyword evidence="1" id="KW-0472">Membrane</keyword>
<proteinExistence type="predicted"/>
<sequence>MNKQSLIYRIYDLYADGFRNMTIGKTLWTVILIKLFVIFAVLKVFFFPDFLKTKTEKGGEADFVATEMITRGAGPEASR</sequence>
<feature type="transmembrane region" description="Helical" evidence="1">
    <location>
        <begin position="27"/>
        <end position="47"/>
    </location>
</feature>